<feature type="compositionally biased region" description="Basic and acidic residues" evidence="1">
    <location>
        <begin position="727"/>
        <end position="747"/>
    </location>
</feature>
<dbReference type="EMBL" id="JAJVCZ030000009">
    <property type="protein sequence ID" value="KAL0256516.1"/>
    <property type="molecule type" value="Genomic_DNA"/>
</dbReference>
<sequence length="1380" mass="147244">MAPSNVFSYLRPHHRRAHSQPTSPEPPVSASSQISPTNPQHFQDVFSPTSIPQLPQPPNPHRFHLADNSSSASNSPVSPFPPVLPPIPRIASRSEPPAPQKQVPRNKRRSVPPPAASAAQELGRQQLQASGTPAQQGGSNGVAGSHQVLSPPVEQPRPSPDSVLAPDSWRDTVATSKRVSAPTGFRSRGHRAQSSAGQNGPLIDQVPSFSHGDTSAPAPVPSFQSPYMMSQSSLSSSGLSEKMSGSGKPSASAQHGKSGKRGLNLLNPMSLLLRRRSAQALQHLSEESLVTHRNNNVVPAMALGDDFDPSIRGHIVHDFSAPKPRRAVSYDPAANNSFRVRDFDLGRLSRRRDDESSPSKRDRSHTPVFKENFDDNTEADDEKRKSAIRAETLANHDFLARNAVPNSEPEPPAPPFARTATNAPHIVRRSIPPPLDQVPIRDDAPGGLATVPEASPTSPVSVSSKRSSATKASPKSRSRATSGADSSFQPAGLPTHMTSRASRFSFQIAGVDSAAQEKLLEEKHRQKVASREQNRGADDGDEEEDMFDYDNIDDDLFPGFEEEVPTIGEDYEYPDDYGYGGYGGYSNAAIAPGLTSYDITSVNARVPFNSTLSPISAGGSSLATPRDAFGNVIGSATADDHQKLAPAPSPLSAPPVDGNHEGSKEATGLGLIEPEQVANELGQTHLSPPPSSTFTQQTAPKQPAGINILDDDDDMYFDDGMIGEPDPPEHDEKFDESVFDDPNHPLYERPAPVMKSPPLENAGSGPDDLNPEDDDTSKTGLAPHPSVRGNGPPFQAAGDPLEFNNPTDYFSALVQATQKAEADGRFVRKSSVATTSVSFPSKDDEDEEGEQAQQTRNTVRDSQDTAPSLIPDSSRVSAATETFSPNAMNDIGDMGFDPSAYEYDDDFGDGGFDDYDSALEDDPIIAAANAEALANDYEGEYGSEFGFYASTGGGIDPVYGGYFGPRDMVGRSVSGRYAVREPNLTPITERSEYSTRNSFIGMGPLSAGPTSAGIPGPGALPSPGIAQLARMSPYGFPPGSEDDHDYDYSFEQLMKLRKGAFGAAGAASPGGSANSSPRNSSPLSYFPGSFPGRSSPVATRAKSALDTYTDLPEVEETPNEPTELLEDDEDDKEPDETETVLSEVNKADSESDTSQYESKRSSLQQEKDSVTSPVPSAEKKVPHQINTNYEYFLPDQPGNIPVSVPTSAISTTSTNSLPMSLTSAGGAHSTSASASNVASAPLLSPASTQQLQSNCSSMTEPRPSSSDQRHNFPLGFHSNTTISRDSSQSIAVLSPLSPSFPSPSATLADHPHRKSGGERHSRTSSGGMDSVAYVKERIETEGHGSDGRPPEFRWVLERRRTSGTGEVEVIGREIVEGGRI</sequence>
<feature type="compositionally biased region" description="Polar residues" evidence="1">
    <location>
        <begin position="804"/>
        <end position="818"/>
    </location>
</feature>
<keyword evidence="5" id="KW-1185">Reference proteome</keyword>
<evidence type="ECO:0000313" key="3">
    <source>
        <dbReference type="EMBL" id="OMP86467.1"/>
    </source>
</evidence>
<reference evidence="3 4" key="1">
    <citation type="submission" date="2017-01" db="EMBL/GenBank/DDBJ databases">
        <title>Draft genome sequence of Diplodia seriata F98.1, a fungal species involved in grapevine trunk diseases.</title>
        <authorList>
            <person name="Robert-Siegwald G."/>
            <person name="Vallet J."/>
            <person name="Abou-Mansour E."/>
            <person name="Xu J."/>
            <person name="Rey P."/>
            <person name="Bertsch C."/>
            <person name="Rego C."/>
            <person name="Larignon P."/>
            <person name="Fontaine F."/>
            <person name="Lebrun M.-H."/>
        </authorList>
    </citation>
    <scope>NUCLEOTIDE SEQUENCE [LARGE SCALE GENOMIC DNA]</scope>
    <source>
        <strain evidence="3 4">F98.1</strain>
    </source>
</reference>
<evidence type="ECO:0000313" key="4">
    <source>
        <dbReference type="Proteomes" id="UP000190776"/>
    </source>
</evidence>
<feature type="compositionally biased region" description="Polar residues" evidence="1">
    <location>
        <begin position="1249"/>
        <end position="1266"/>
    </location>
</feature>
<protein>
    <recommendedName>
        <fullName evidence="6">AGC-kinase C-terminal domain-containing protein</fullName>
    </recommendedName>
</protein>
<feature type="compositionally biased region" description="Low complexity" evidence="1">
    <location>
        <begin position="68"/>
        <end position="77"/>
    </location>
</feature>
<feature type="region of interest" description="Disordered" evidence="1">
    <location>
        <begin position="402"/>
        <end position="496"/>
    </location>
</feature>
<feature type="compositionally biased region" description="Low complexity" evidence="1">
    <location>
        <begin position="450"/>
        <end position="475"/>
    </location>
</feature>
<feature type="compositionally biased region" description="Basic and acidic residues" evidence="1">
    <location>
        <begin position="349"/>
        <end position="365"/>
    </location>
</feature>
<feature type="compositionally biased region" description="Polar residues" evidence="1">
    <location>
        <begin position="874"/>
        <end position="887"/>
    </location>
</feature>
<feature type="compositionally biased region" description="Polar residues" evidence="1">
    <location>
        <begin position="682"/>
        <end position="700"/>
    </location>
</feature>
<dbReference type="OrthoDB" id="5408302at2759"/>
<feature type="compositionally biased region" description="Pro residues" evidence="1">
    <location>
        <begin position="78"/>
        <end position="88"/>
    </location>
</feature>
<feature type="compositionally biased region" description="Polar residues" evidence="1">
    <location>
        <begin position="29"/>
        <end position="53"/>
    </location>
</feature>
<feature type="region of interest" description="Disordered" evidence="1">
    <location>
        <begin position="349"/>
        <end position="384"/>
    </location>
</feature>
<proteinExistence type="predicted"/>
<evidence type="ECO:0000313" key="5">
    <source>
        <dbReference type="Proteomes" id="UP001430584"/>
    </source>
</evidence>
<feature type="compositionally biased region" description="Acidic residues" evidence="1">
    <location>
        <begin position="1112"/>
        <end position="1138"/>
    </location>
</feature>
<feature type="region of interest" description="Disordered" evidence="1">
    <location>
        <begin position="1220"/>
        <end position="1281"/>
    </location>
</feature>
<feature type="region of interest" description="Disordered" evidence="1">
    <location>
        <begin position="641"/>
        <end position="666"/>
    </location>
</feature>
<feature type="compositionally biased region" description="Polar residues" evidence="1">
    <location>
        <begin position="123"/>
        <end position="137"/>
    </location>
</feature>
<accession>A0A1S8BG22</accession>
<feature type="region of interest" description="Disordered" evidence="1">
    <location>
        <begin position="522"/>
        <end position="545"/>
    </location>
</feature>
<feature type="compositionally biased region" description="Low complexity" evidence="1">
    <location>
        <begin position="1061"/>
        <end position="1082"/>
    </location>
</feature>
<evidence type="ECO:0008006" key="6">
    <source>
        <dbReference type="Google" id="ProtNLM"/>
    </source>
</evidence>
<dbReference type="STRING" id="420778.A0A1S8BG22"/>
<feature type="region of interest" description="Disordered" evidence="1">
    <location>
        <begin position="682"/>
        <end position="907"/>
    </location>
</feature>
<dbReference type="Proteomes" id="UP000190776">
    <property type="component" value="Unassembled WGS sequence"/>
</dbReference>
<dbReference type="Proteomes" id="UP001430584">
    <property type="component" value="Unassembled WGS sequence"/>
</dbReference>
<evidence type="ECO:0000256" key="1">
    <source>
        <dbReference type="SAM" id="MobiDB-lite"/>
    </source>
</evidence>
<reference evidence="2 5" key="2">
    <citation type="submission" date="2024-02" db="EMBL/GenBank/DDBJ databases">
        <title>De novo assembly and annotation of 12 fungi associated with fruit tree decline syndrome in Ontario, Canada.</title>
        <authorList>
            <person name="Sulman M."/>
            <person name="Ellouze W."/>
            <person name="Ilyukhin E."/>
        </authorList>
    </citation>
    <scope>NUCLEOTIDE SEQUENCE [LARGE SCALE GENOMIC DNA]</scope>
    <source>
        <strain evidence="2 5">FDS-637</strain>
    </source>
</reference>
<feature type="compositionally biased region" description="Basic and acidic residues" evidence="1">
    <location>
        <begin position="522"/>
        <end position="538"/>
    </location>
</feature>
<feature type="compositionally biased region" description="Low complexity" evidence="1">
    <location>
        <begin position="228"/>
        <end position="248"/>
    </location>
</feature>
<dbReference type="EMBL" id="MSZU01000080">
    <property type="protein sequence ID" value="OMP86467.1"/>
    <property type="molecule type" value="Genomic_DNA"/>
</dbReference>
<gene>
    <name evidence="3" type="ORF">BK809_0003637</name>
    <name evidence="2" type="ORF">SLS55_008911</name>
</gene>
<evidence type="ECO:0000313" key="2">
    <source>
        <dbReference type="EMBL" id="KAL0256516.1"/>
    </source>
</evidence>
<organism evidence="3 4">
    <name type="scientific">Diplodia seriata</name>
    <dbReference type="NCBI Taxonomy" id="420778"/>
    <lineage>
        <taxon>Eukaryota</taxon>
        <taxon>Fungi</taxon>
        <taxon>Dikarya</taxon>
        <taxon>Ascomycota</taxon>
        <taxon>Pezizomycotina</taxon>
        <taxon>Dothideomycetes</taxon>
        <taxon>Dothideomycetes incertae sedis</taxon>
        <taxon>Botryosphaeriales</taxon>
        <taxon>Botryosphaeriaceae</taxon>
        <taxon>Diplodia</taxon>
    </lineage>
</organism>
<feature type="compositionally biased region" description="Basic and acidic residues" evidence="1">
    <location>
        <begin position="1157"/>
        <end position="1169"/>
    </location>
</feature>
<feature type="region of interest" description="Disordered" evidence="1">
    <location>
        <begin position="1061"/>
        <end position="1183"/>
    </location>
</feature>
<feature type="region of interest" description="Disordered" evidence="1">
    <location>
        <begin position="1008"/>
        <end position="1046"/>
    </location>
</feature>
<feature type="region of interest" description="Disordered" evidence="1">
    <location>
        <begin position="1"/>
        <end position="263"/>
    </location>
</feature>
<feature type="compositionally biased region" description="Low complexity" evidence="1">
    <location>
        <begin position="1220"/>
        <end position="1248"/>
    </location>
</feature>
<name>A0A1S8BG22_9PEZI</name>
<feature type="region of interest" description="Disordered" evidence="1">
    <location>
        <begin position="1293"/>
        <end position="1330"/>
    </location>
</feature>
<feature type="compositionally biased region" description="Low complexity" evidence="1">
    <location>
        <begin position="1293"/>
        <end position="1304"/>
    </location>
</feature>
<comment type="caution">
    <text evidence="3">The sequence shown here is derived from an EMBL/GenBank/DDBJ whole genome shotgun (WGS) entry which is preliminary data.</text>
</comment>